<evidence type="ECO:0000313" key="11">
    <source>
        <dbReference type="EMBL" id="AKV78218.1"/>
    </source>
</evidence>
<dbReference type="EMBL" id="CP008822">
    <property type="protein sequence ID" value="AIM26774.1"/>
    <property type="molecule type" value="Genomic_DNA"/>
</dbReference>
<evidence type="ECO:0000313" key="10">
    <source>
        <dbReference type="EMBL" id="AKV75967.1"/>
    </source>
</evidence>
<dbReference type="EMBL" id="CP012175">
    <property type="protein sequence ID" value="AKV80463.1"/>
    <property type="molecule type" value="Genomic_DNA"/>
</dbReference>
<evidence type="ECO:0000313" key="18">
    <source>
        <dbReference type="Proteomes" id="UP000062475"/>
    </source>
</evidence>
<keyword evidence="2" id="KW-0004">4Fe-4S</keyword>
<evidence type="ECO:0000313" key="17">
    <source>
        <dbReference type="Proteomes" id="UP000062398"/>
    </source>
</evidence>
<evidence type="ECO:0000256" key="2">
    <source>
        <dbReference type="ARBA" id="ARBA00022485"/>
    </source>
</evidence>
<dbReference type="Pfam" id="PF01565">
    <property type="entry name" value="FAD_binding_4"/>
    <property type="match status" value="1"/>
</dbReference>
<evidence type="ECO:0000256" key="5">
    <source>
        <dbReference type="ARBA" id="ARBA00023004"/>
    </source>
</evidence>
<accession>A0A088E2U2</accession>
<dbReference type="InterPro" id="IPR017896">
    <property type="entry name" value="4Fe4S_Fe-S-bd"/>
</dbReference>
<feature type="domain" description="4Fe-4S ferredoxin-type" evidence="7">
    <location>
        <begin position="344"/>
        <end position="374"/>
    </location>
</feature>
<keyword evidence="3" id="KW-0479">Metal-binding</keyword>
<dbReference type="PATRIC" id="fig|43687.5.peg.627"/>
<dbReference type="PANTHER" id="PTHR43255:SF1">
    <property type="entry name" value="IRON-SULFUR-BINDING OXIDOREDUCTASE FADF-RELATED"/>
    <property type="match status" value="1"/>
</dbReference>
<keyword evidence="5" id="KW-0408">Iron</keyword>
<dbReference type="Proteomes" id="UP000061362">
    <property type="component" value="Chromosome"/>
</dbReference>
<organism evidence="8 14">
    <name type="scientific">Metallosphaera sedula</name>
    <dbReference type="NCBI Taxonomy" id="43687"/>
    <lineage>
        <taxon>Archaea</taxon>
        <taxon>Thermoproteota</taxon>
        <taxon>Thermoprotei</taxon>
        <taxon>Sulfolobales</taxon>
        <taxon>Sulfolobaceae</taxon>
        <taxon>Metallosphaera</taxon>
    </lineage>
</organism>
<dbReference type="AlphaFoldDB" id="A0A088E2U2"/>
<dbReference type="Gene3D" id="1.10.1060.10">
    <property type="entry name" value="Alpha-helical ferredoxin"/>
    <property type="match status" value="1"/>
</dbReference>
<reference evidence="16 17" key="2">
    <citation type="journal article" date="2015" name="Genome Announc.">
        <title>Complete Genome Sequences of Evolved Arsenate-Resistant Metallosphaera sedula Strains.</title>
        <authorList>
            <person name="Ai C."/>
            <person name="McCarthy S."/>
            <person name="Schackwitz W."/>
            <person name="Martin J."/>
            <person name="Lipzen A."/>
            <person name="Blum P."/>
        </authorList>
    </citation>
    <scope>NUCLEOTIDE SEQUENCE [LARGE SCALE GENOMIC DNA]</scope>
    <source>
        <strain evidence="11 17">ARS120-1</strain>
        <strain evidence="12 16">ARS120-2</strain>
        <strain evidence="9 19">ARS50-1</strain>
        <strain evidence="10 18">ARS50-2</strain>
    </source>
</reference>
<evidence type="ECO:0000313" key="13">
    <source>
        <dbReference type="EMBL" id="AKV82710.1"/>
    </source>
</evidence>
<dbReference type="OMA" id="CCGFNDY"/>
<dbReference type="EMBL" id="CP012174">
    <property type="protein sequence ID" value="AKV78218.1"/>
    <property type="molecule type" value="Genomic_DNA"/>
</dbReference>
<evidence type="ECO:0000256" key="6">
    <source>
        <dbReference type="ARBA" id="ARBA00023014"/>
    </source>
</evidence>
<dbReference type="GO" id="GO:0051539">
    <property type="term" value="F:4 iron, 4 sulfur cluster binding"/>
    <property type="evidence" value="ECO:0007669"/>
    <property type="project" value="UniProtKB-KW"/>
</dbReference>
<dbReference type="Gene3D" id="3.30.465.10">
    <property type="match status" value="1"/>
</dbReference>
<dbReference type="PROSITE" id="PS00198">
    <property type="entry name" value="4FE4S_FER_1"/>
    <property type="match status" value="1"/>
</dbReference>
<comment type="similarity">
    <text evidence="1">Belongs to the HdrC family.</text>
</comment>
<dbReference type="InterPro" id="IPR017900">
    <property type="entry name" value="4Fe4S_Fe_S_CS"/>
</dbReference>
<dbReference type="InterPro" id="IPR006094">
    <property type="entry name" value="Oxid_FAD_bind_N"/>
</dbReference>
<keyword evidence="4" id="KW-0560">Oxidoreductase</keyword>
<reference evidence="13 15" key="3">
    <citation type="submission" date="2015-07" db="EMBL/GenBank/DDBJ databases">
        <title>Physiological, transcriptional responses and genome re-sequencing of acid resistant extremely thermoacidophilic Metallosphaera sedula SARC-M1.</title>
        <authorList>
            <person name="Ai C."/>
            <person name="McCarthy S."/>
            <person name="Eckrich V."/>
            <person name="Rudrappa D."/>
            <person name="Qiu G."/>
            <person name="Blum P."/>
        </authorList>
    </citation>
    <scope>NUCLEOTIDE SEQUENCE [LARGE SCALE GENOMIC DNA]</scope>
    <source>
        <strain evidence="13 15">SARC-M1</strain>
    </source>
</reference>
<reference evidence="8 14" key="1">
    <citation type="journal article" date="2014" name="J. Bacteriol.">
        <title>Role of an Archaeal PitA Transporter in the Copper and Arsenic Resistance of Metallosphaera sedula, an Extreme Thermoacidophile.</title>
        <authorList>
            <person name="McCarthy S."/>
            <person name="Ai C."/>
            <person name="Wheaton G."/>
            <person name="Tevatia R."/>
            <person name="Eckrich V."/>
            <person name="Kelly R."/>
            <person name="Blum P."/>
        </authorList>
    </citation>
    <scope>NUCLEOTIDE SEQUENCE [LARGE SCALE GENOMIC DNA]</scope>
    <source>
        <strain evidence="8 14">CuR1</strain>
    </source>
</reference>
<dbReference type="OrthoDB" id="23478at2157"/>
<name>A0A088E2U2_9CREN</name>
<dbReference type="Proteomes" id="UP000029084">
    <property type="component" value="Chromosome"/>
</dbReference>
<dbReference type="GO" id="GO:0046872">
    <property type="term" value="F:metal ion binding"/>
    <property type="evidence" value="ECO:0007669"/>
    <property type="project" value="UniProtKB-KW"/>
</dbReference>
<protein>
    <submittedName>
        <fullName evidence="8 9">4Fe-4S ferredoxin</fullName>
    </submittedName>
</protein>
<sequence length="752" mass="84557">MILDASIFSRAIAIMGIESIKKQMVTEEKEVIIGRGTSMSGSILQYLNPKVTIAPSRFEDGSVYRVVENKGTFSKLDVPSGITFKELLDRLSRDNLYPALFPMYLTGTVGGFVATNGSGFGSYKFGFVNYKKIVHEFKDKFTVSLLTVNYGELVETSEESKFSWTGIFRDGKEVYYVPSIYSGLLEKKNGSIDTSSLVKEISSSMEKLLGNNKIPICVRSDKLVEIPQVEWGPGYIINYNSPFRQVVRCGSISRDDMDEFFSFLKKNPTVLPFPNLQSYSEIQKVILNKFDKDVKIPKHANPIKAEYLEALKCVNCGQCLDSCLAYRTTQDYLRSPPGKFSRLFTGETNFEACFGCMECQEACPVGVNISSVTEVLPKLREKKNVTPIDTPQVSFRIREMERIVEGKYRNKPPVMLFAGCAAKYDMQGIEGFLQFLLDYGEELNTYSPRVKIVDGSCCGFDKLIAGDVEGAKADVMKIKELKEKQGLRGVYFLCPEALYVYNKLSGEQGVLAYDLLKDKVNGTIHAGCWARKLGYSGEDKECAGSYFTTYHGKLVQIKNKKVLTICPFSTWKFNTVSVYGSFAKPDSTRKSAEETSMEVNEEEIIDVLRDALKNAILMSADDVADRANSWSVGGKSYFVLLSIPVIRKRFTNILVQRLGRNTDLKNYFSKLVNNQILLSEKSSRWSEIVNGMNFDVLADELIKRVADSGKLEYESRNLINKPEFRSAILDDVLKKIVTPTVIQDIIKNIAYM</sequence>
<dbReference type="SUPFAM" id="SSF46548">
    <property type="entry name" value="alpha-helical ferredoxin"/>
    <property type="match status" value="1"/>
</dbReference>
<evidence type="ECO:0000313" key="15">
    <source>
        <dbReference type="Proteomes" id="UP000056255"/>
    </source>
</evidence>
<dbReference type="Proteomes" id="UP000062475">
    <property type="component" value="Chromosome"/>
</dbReference>
<evidence type="ECO:0000259" key="7">
    <source>
        <dbReference type="PROSITE" id="PS51379"/>
    </source>
</evidence>
<keyword evidence="6" id="KW-0411">Iron-sulfur</keyword>
<evidence type="ECO:0000313" key="16">
    <source>
        <dbReference type="Proteomes" id="UP000061362"/>
    </source>
</evidence>
<dbReference type="Proteomes" id="UP000062398">
    <property type="component" value="Chromosome"/>
</dbReference>
<dbReference type="GeneID" id="91755065"/>
<dbReference type="GO" id="GO:0050660">
    <property type="term" value="F:flavin adenine dinucleotide binding"/>
    <property type="evidence" value="ECO:0007669"/>
    <property type="project" value="InterPro"/>
</dbReference>
<evidence type="ECO:0000313" key="12">
    <source>
        <dbReference type="EMBL" id="AKV80463.1"/>
    </source>
</evidence>
<dbReference type="PANTHER" id="PTHR43255">
    <property type="entry name" value="IRON-SULFUR-BINDING OXIDOREDUCTASE FADF-RELATED-RELATED"/>
    <property type="match status" value="1"/>
</dbReference>
<dbReference type="InterPro" id="IPR036318">
    <property type="entry name" value="FAD-bd_PCMH-like_sf"/>
</dbReference>
<dbReference type="PROSITE" id="PS51379">
    <property type="entry name" value="4FE4S_FER_2"/>
    <property type="match status" value="1"/>
</dbReference>
<evidence type="ECO:0000313" key="9">
    <source>
        <dbReference type="EMBL" id="AKV73727.1"/>
    </source>
</evidence>
<dbReference type="GO" id="GO:0005886">
    <property type="term" value="C:plasma membrane"/>
    <property type="evidence" value="ECO:0007669"/>
    <property type="project" value="TreeGrafter"/>
</dbReference>
<dbReference type="Pfam" id="PF12838">
    <property type="entry name" value="Fer4_7"/>
    <property type="match status" value="1"/>
</dbReference>
<gene>
    <name evidence="8" type="ORF">HA72_0612</name>
    <name evidence="9" type="ORF">MsedA_0625</name>
    <name evidence="10" type="ORF">MsedB_0625</name>
    <name evidence="11" type="ORF">MsedC_0624</name>
    <name evidence="12" type="ORF">MsedD_0625</name>
    <name evidence="13" type="ORF">MsedE_0625</name>
</gene>
<evidence type="ECO:0000256" key="4">
    <source>
        <dbReference type="ARBA" id="ARBA00023002"/>
    </source>
</evidence>
<evidence type="ECO:0000313" key="19">
    <source>
        <dbReference type="Proteomes" id="UP000068832"/>
    </source>
</evidence>
<evidence type="ECO:0000256" key="1">
    <source>
        <dbReference type="ARBA" id="ARBA00007097"/>
    </source>
</evidence>
<dbReference type="GO" id="GO:0016491">
    <property type="term" value="F:oxidoreductase activity"/>
    <property type="evidence" value="ECO:0007669"/>
    <property type="project" value="UniProtKB-KW"/>
</dbReference>
<proteinExistence type="inferred from homology"/>
<dbReference type="EMBL" id="CP012173">
    <property type="protein sequence ID" value="AKV75967.1"/>
    <property type="molecule type" value="Genomic_DNA"/>
</dbReference>
<evidence type="ECO:0000256" key="3">
    <source>
        <dbReference type="ARBA" id="ARBA00022723"/>
    </source>
</evidence>
<dbReference type="SUPFAM" id="SSF56176">
    <property type="entry name" value="FAD-binding/transporter-associated domain-like"/>
    <property type="match status" value="1"/>
</dbReference>
<dbReference type="Proteomes" id="UP000068832">
    <property type="component" value="Chromosome"/>
</dbReference>
<dbReference type="EMBL" id="CP012176">
    <property type="protein sequence ID" value="AKV82710.1"/>
    <property type="molecule type" value="Genomic_DNA"/>
</dbReference>
<evidence type="ECO:0000313" key="14">
    <source>
        <dbReference type="Proteomes" id="UP000029084"/>
    </source>
</evidence>
<dbReference type="InterPro" id="IPR051460">
    <property type="entry name" value="HdrC_iron-sulfur_subunit"/>
</dbReference>
<evidence type="ECO:0000313" key="8">
    <source>
        <dbReference type="EMBL" id="AIM26774.1"/>
    </source>
</evidence>
<dbReference type="EMBL" id="CP012172">
    <property type="protein sequence ID" value="AKV73727.1"/>
    <property type="molecule type" value="Genomic_DNA"/>
</dbReference>
<dbReference type="RefSeq" id="WP_012020574.1">
    <property type="nucleotide sequence ID" value="NZ_CP008822.1"/>
</dbReference>
<dbReference type="Proteomes" id="UP000056255">
    <property type="component" value="Chromosome"/>
</dbReference>
<dbReference type="InterPro" id="IPR016169">
    <property type="entry name" value="FAD-bd_PCMH_sub2"/>
</dbReference>
<dbReference type="InterPro" id="IPR009051">
    <property type="entry name" value="Helical_ferredxn"/>
</dbReference>